<dbReference type="Proteomes" id="UP000561326">
    <property type="component" value="Unassembled WGS sequence"/>
</dbReference>
<protein>
    <submittedName>
        <fullName evidence="2">Uncharacterized protein</fullName>
    </submittedName>
</protein>
<feature type="signal peptide" evidence="1">
    <location>
        <begin position="1"/>
        <end position="23"/>
    </location>
</feature>
<evidence type="ECO:0000313" key="2">
    <source>
        <dbReference type="EMBL" id="NMF01152.1"/>
    </source>
</evidence>
<dbReference type="RefSeq" id="WP_168976589.1">
    <property type="nucleotide sequence ID" value="NZ_JABAGO010000068.1"/>
</dbReference>
<accession>A0A848D1N3</accession>
<sequence length="192" mass="21970">MKRLVPAMCAAVLTLSIPVAVSASTSKDVYSDLMNGPKWVFEGPSYEPPENPFLDNAPNYEDWAREQTKKDEEPFDFDNAPSVFDPSRVIEIDEDEPVYQEPIYVDREYVVVAVNPKLKRYMVKSVVPTVVKMKQNVIFTQDWVVTEQPLKMGDRVWLTFDENESDGIDSDRKDGLVYVTPKSEVLLPLMEE</sequence>
<proteinExistence type="predicted"/>
<dbReference type="AlphaFoldDB" id="A0A848D1N3"/>
<name>A0A848D1N3_ANEAE</name>
<comment type="caution">
    <text evidence="2">The sequence shown here is derived from an EMBL/GenBank/DDBJ whole genome shotgun (WGS) entry which is preliminary data.</text>
</comment>
<organism evidence="2 3">
    <name type="scientific">Aneurinibacillus aneurinilyticus</name>
    <name type="common">Bacillus aneurinolyticus</name>
    <dbReference type="NCBI Taxonomy" id="1391"/>
    <lineage>
        <taxon>Bacteria</taxon>
        <taxon>Bacillati</taxon>
        <taxon>Bacillota</taxon>
        <taxon>Bacilli</taxon>
        <taxon>Bacillales</taxon>
        <taxon>Paenibacillaceae</taxon>
        <taxon>Aneurinibacillus group</taxon>
        <taxon>Aneurinibacillus</taxon>
    </lineage>
</organism>
<gene>
    <name evidence="2" type="ORF">HF838_23425</name>
</gene>
<dbReference type="EMBL" id="JABAGO010000068">
    <property type="protein sequence ID" value="NMF01152.1"/>
    <property type="molecule type" value="Genomic_DNA"/>
</dbReference>
<evidence type="ECO:0000256" key="1">
    <source>
        <dbReference type="SAM" id="SignalP"/>
    </source>
</evidence>
<feature type="chain" id="PRO_5032873068" evidence="1">
    <location>
        <begin position="24"/>
        <end position="192"/>
    </location>
</feature>
<reference evidence="2 3" key="1">
    <citation type="submission" date="2020-04" db="EMBL/GenBank/DDBJ databases">
        <authorList>
            <person name="Hitch T.C.A."/>
            <person name="Wylensek D."/>
            <person name="Clavel T."/>
        </authorList>
    </citation>
    <scope>NUCLEOTIDE SEQUENCE [LARGE SCALE GENOMIC DNA]</scope>
    <source>
        <strain evidence="2 3">WB01_D5_05</strain>
    </source>
</reference>
<keyword evidence="1" id="KW-0732">Signal</keyword>
<evidence type="ECO:0000313" key="3">
    <source>
        <dbReference type="Proteomes" id="UP000561326"/>
    </source>
</evidence>